<name>A0A6G1ETG0_9ORYZ</name>
<evidence type="ECO:0000256" key="1">
    <source>
        <dbReference type="SAM" id="MobiDB-lite"/>
    </source>
</evidence>
<feature type="region of interest" description="Disordered" evidence="1">
    <location>
        <begin position="1"/>
        <end position="81"/>
    </location>
</feature>
<keyword evidence="3" id="KW-1185">Reference proteome</keyword>
<feature type="compositionally biased region" description="Low complexity" evidence="1">
    <location>
        <begin position="101"/>
        <end position="134"/>
    </location>
</feature>
<feature type="compositionally biased region" description="Low complexity" evidence="1">
    <location>
        <begin position="170"/>
        <end position="180"/>
    </location>
</feature>
<evidence type="ECO:0000313" key="3">
    <source>
        <dbReference type="Proteomes" id="UP000479710"/>
    </source>
</evidence>
<reference evidence="2 3" key="1">
    <citation type="submission" date="2019-11" db="EMBL/GenBank/DDBJ databases">
        <title>Whole genome sequence of Oryza granulata.</title>
        <authorList>
            <person name="Li W."/>
        </authorList>
    </citation>
    <scope>NUCLEOTIDE SEQUENCE [LARGE SCALE GENOMIC DNA]</scope>
    <source>
        <strain evidence="3">cv. Menghai</strain>
        <tissue evidence="2">Leaf</tissue>
    </source>
</reference>
<proteinExistence type="predicted"/>
<gene>
    <name evidence="2" type="ORF">E2562_036961</name>
</gene>
<feature type="compositionally biased region" description="Low complexity" evidence="1">
    <location>
        <begin position="10"/>
        <end position="28"/>
    </location>
</feature>
<feature type="region of interest" description="Disordered" evidence="1">
    <location>
        <begin position="101"/>
        <end position="210"/>
    </location>
</feature>
<sequence length="210" mass="21187">MAGESSVAEPAKTGRTTPTAPTQAPSSPRGATQRPAAAGTEQGAAPRPPPAGAGQGAAAAERKKKRRLRKMGDDKPCRGGALEFVEWTFTAPRAKCWFRAKAAGKPAASSAASPSPSPAVPRAEAGAPSATAPALGSETTGGPDVAPMVHDVARVPDQGATATTMVPESATTGAGAMTAGPSARRPLTWATLSPPPPTLRSSPKRRRKRS</sequence>
<comment type="caution">
    <text evidence="2">The sequence shown here is derived from an EMBL/GenBank/DDBJ whole genome shotgun (WGS) entry which is preliminary data.</text>
</comment>
<evidence type="ECO:0000313" key="2">
    <source>
        <dbReference type="EMBL" id="KAF0927938.1"/>
    </source>
</evidence>
<dbReference type="Proteomes" id="UP000479710">
    <property type="component" value="Unassembled WGS sequence"/>
</dbReference>
<dbReference type="AlphaFoldDB" id="A0A6G1ETG0"/>
<protein>
    <submittedName>
        <fullName evidence="2">Uncharacterized protein</fullName>
    </submittedName>
</protein>
<accession>A0A6G1ETG0</accession>
<organism evidence="2 3">
    <name type="scientific">Oryza meyeriana var. granulata</name>
    <dbReference type="NCBI Taxonomy" id="110450"/>
    <lineage>
        <taxon>Eukaryota</taxon>
        <taxon>Viridiplantae</taxon>
        <taxon>Streptophyta</taxon>
        <taxon>Embryophyta</taxon>
        <taxon>Tracheophyta</taxon>
        <taxon>Spermatophyta</taxon>
        <taxon>Magnoliopsida</taxon>
        <taxon>Liliopsida</taxon>
        <taxon>Poales</taxon>
        <taxon>Poaceae</taxon>
        <taxon>BOP clade</taxon>
        <taxon>Oryzoideae</taxon>
        <taxon>Oryzeae</taxon>
        <taxon>Oryzinae</taxon>
        <taxon>Oryza</taxon>
        <taxon>Oryza meyeriana</taxon>
    </lineage>
</organism>
<dbReference type="EMBL" id="SPHZ02000003">
    <property type="protein sequence ID" value="KAF0927938.1"/>
    <property type="molecule type" value="Genomic_DNA"/>
</dbReference>